<reference evidence="1" key="1">
    <citation type="submission" date="2023-07" db="EMBL/GenBank/DDBJ databases">
        <title>Black Yeasts Isolated from many extreme environments.</title>
        <authorList>
            <person name="Coleine C."/>
            <person name="Stajich J.E."/>
            <person name="Selbmann L."/>
        </authorList>
    </citation>
    <scope>NUCLEOTIDE SEQUENCE</scope>
    <source>
        <strain evidence="1">CCFEE 5714</strain>
    </source>
</reference>
<dbReference type="EMBL" id="JAUTXU010000036">
    <property type="protein sequence ID" value="KAK3717613.1"/>
    <property type="molecule type" value="Genomic_DNA"/>
</dbReference>
<protein>
    <submittedName>
        <fullName evidence="1">Uncharacterized protein</fullName>
    </submittedName>
</protein>
<comment type="caution">
    <text evidence="1">The sequence shown here is derived from an EMBL/GenBank/DDBJ whole genome shotgun (WGS) entry which is preliminary data.</text>
</comment>
<evidence type="ECO:0000313" key="2">
    <source>
        <dbReference type="Proteomes" id="UP001281147"/>
    </source>
</evidence>
<gene>
    <name evidence="1" type="ORF">LTR37_005680</name>
</gene>
<organism evidence="1 2">
    <name type="scientific">Vermiconidia calcicola</name>
    <dbReference type="NCBI Taxonomy" id="1690605"/>
    <lineage>
        <taxon>Eukaryota</taxon>
        <taxon>Fungi</taxon>
        <taxon>Dikarya</taxon>
        <taxon>Ascomycota</taxon>
        <taxon>Pezizomycotina</taxon>
        <taxon>Dothideomycetes</taxon>
        <taxon>Dothideomycetidae</taxon>
        <taxon>Mycosphaerellales</taxon>
        <taxon>Extremaceae</taxon>
        <taxon>Vermiconidia</taxon>
    </lineage>
</organism>
<keyword evidence="2" id="KW-1185">Reference proteome</keyword>
<sequence length="165" mass="18370">METFAIAEREPLSTYVNGRAALIGDAAHPTLPTLARGGSTFLEDAAALGVLFRGVRDADTSTISARLELFNILRLPRDATQQVLSAVMFKPQPASALGERIRPFYSGALPDAMLGGWNRMTCDFLCQYDVFRESEKAKRWADERKWQWISKLPDGPVQHFGQVLQ</sequence>
<dbReference type="Proteomes" id="UP001281147">
    <property type="component" value="Unassembled WGS sequence"/>
</dbReference>
<name>A0ACC3NIS0_9PEZI</name>
<evidence type="ECO:0000313" key="1">
    <source>
        <dbReference type="EMBL" id="KAK3717613.1"/>
    </source>
</evidence>
<accession>A0ACC3NIS0</accession>
<proteinExistence type="predicted"/>